<feature type="DNA-binding region" description="H-T-H motif" evidence="2">
    <location>
        <begin position="37"/>
        <end position="56"/>
    </location>
</feature>
<dbReference type="Gene3D" id="1.10.10.60">
    <property type="entry name" value="Homeodomain-like"/>
    <property type="match status" value="1"/>
</dbReference>
<gene>
    <name evidence="4" type="ORF">VSS37_02085</name>
</gene>
<keyword evidence="5" id="KW-1185">Reference proteome</keyword>
<dbReference type="InterPro" id="IPR050109">
    <property type="entry name" value="HTH-type_TetR-like_transc_reg"/>
</dbReference>
<evidence type="ECO:0000313" key="4">
    <source>
        <dbReference type="EMBL" id="MEB4589760.1"/>
    </source>
</evidence>
<evidence type="ECO:0000259" key="3">
    <source>
        <dbReference type="PROSITE" id="PS50977"/>
    </source>
</evidence>
<evidence type="ECO:0000256" key="2">
    <source>
        <dbReference type="PROSITE-ProRule" id="PRU00335"/>
    </source>
</evidence>
<comment type="caution">
    <text evidence="4">The sequence shown here is derived from an EMBL/GenBank/DDBJ whole genome shotgun (WGS) entry which is preliminary data.</text>
</comment>
<dbReference type="PRINTS" id="PR00455">
    <property type="entry name" value="HTHTETR"/>
</dbReference>
<feature type="domain" description="HTH tetR-type" evidence="3">
    <location>
        <begin position="14"/>
        <end position="74"/>
    </location>
</feature>
<protein>
    <submittedName>
        <fullName evidence="4">CerR family C-terminal domain-containing protein</fullName>
    </submittedName>
</protein>
<dbReference type="Gene3D" id="1.10.357.10">
    <property type="entry name" value="Tetracycline Repressor, domain 2"/>
    <property type="match status" value="1"/>
</dbReference>
<dbReference type="EMBL" id="JAYMYJ010000017">
    <property type="protein sequence ID" value="MEB4589760.1"/>
    <property type="molecule type" value="Genomic_DNA"/>
</dbReference>
<evidence type="ECO:0000313" key="5">
    <source>
        <dbReference type="Proteomes" id="UP001308005"/>
    </source>
</evidence>
<evidence type="ECO:0000256" key="1">
    <source>
        <dbReference type="ARBA" id="ARBA00023125"/>
    </source>
</evidence>
<dbReference type="SUPFAM" id="SSF48498">
    <property type="entry name" value="Tetracyclin repressor-like, C-terminal domain"/>
    <property type="match status" value="1"/>
</dbReference>
<dbReference type="InterPro" id="IPR015292">
    <property type="entry name" value="Tscrpt_reg_YbiH_C"/>
</dbReference>
<dbReference type="PANTHER" id="PTHR30055">
    <property type="entry name" value="HTH-TYPE TRANSCRIPTIONAL REGULATOR RUTR"/>
    <property type="match status" value="1"/>
</dbReference>
<dbReference type="Pfam" id="PF09209">
    <property type="entry name" value="CecR_C"/>
    <property type="match status" value="1"/>
</dbReference>
<accession>A0ABU6CSK7</accession>
<dbReference type="PROSITE" id="PS50977">
    <property type="entry name" value="HTH_TETR_2"/>
    <property type="match status" value="1"/>
</dbReference>
<sequence length="221" mass="24577">MHSRPKPPKHAIGDETRQMLIDAATDVFIESGFRAARVRDIADAAGIRLSAINYHFGSKEGLYFAVLQYHAENVIRSTPLTPPDPGLSLEERFRFFIRAFVMRVLDPESPSRIARLIVREASNPTTALDMMFERFIQPQYSVLNELIAELFGADTPPDTIARAAISIVGQIIVYAALQPLVAKFRPSFYGNAAKLEELAQHIADFSWAGLQALAAQHRSTP</sequence>
<proteinExistence type="predicted"/>
<keyword evidence="1 2" id="KW-0238">DNA-binding</keyword>
<dbReference type="SUPFAM" id="SSF46689">
    <property type="entry name" value="Homeodomain-like"/>
    <property type="match status" value="1"/>
</dbReference>
<dbReference type="RefSeq" id="WP_324692958.1">
    <property type="nucleotide sequence ID" value="NZ_JAYMYJ010000017.1"/>
</dbReference>
<dbReference type="Pfam" id="PF00440">
    <property type="entry name" value="TetR_N"/>
    <property type="match status" value="1"/>
</dbReference>
<dbReference type="InterPro" id="IPR001647">
    <property type="entry name" value="HTH_TetR"/>
</dbReference>
<name>A0ABU6CSK7_9GAMM</name>
<organism evidence="4 5">
    <name type="scientific">Candidatus Thiothrix phosphatis</name>
    <dbReference type="NCBI Taxonomy" id="3112415"/>
    <lineage>
        <taxon>Bacteria</taxon>
        <taxon>Pseudomonadati</taxon>
        <taxon>Pseudomonadota</taxon>
        <taxon>Gammaproteobacteria</taxon>
        <taxon>Thiotrichales</taxon>
        <taxon>Thiotrichaceae</taxon>
        <taxon>Thiothrix</taxon>
    </lineage>
</organism>
<dbReference type="InterPro" id="IPR036271">
    <property type="entry name" value="Tet_transcr_reg_TetR-rel_C_sf"/>
</dbReference>
<dbReference type="Proteomes" id="UP001308005">
    <property type="component" value="Unassembled WGS sequence"/>
</dbReference>
<reference evidence="4 5" key="2">
    <citation type="submission" date="2024-01" db="EMBL/GenBank/DDBJ databases">
        <authorList>
            <person name="Xie X."/>
        </authorList>
    </citation>
    <scope>NUCLEOTIDE SEQUENCE [LARGE SCALE GENOMIC DNA]</scope>
    <source>
        <strain evidence="4">SCUT-1</strain>
    </source>
</reference>
<dbReference type="PANTHER" id="PTHR30055:SF226">
    <property type="entry name" value="HTH-TYPE TRANSCRIPTIONAL REGULATOR PKSA"/>
    <property type="match status" value="1"/>
</dbReference>
<reference evidence="5" key="1">
    <citation type="submission" date="2023-07" db="EMBL/GenBank/DDBJ databases">
        <title>The carbon used by Thiothrix.</title>
        <authorList>
            <person name="Chen L."/>
        </authorList>
    </citation>
    <scope>NUCLEOTIDE SEQUENCE [LARGE SCALE GENOMIC DNA]</scope>
</reference>
<dbReference type="InterPro" id="IPR009057">
    <property type="entry name" value="Homeodomain-like_sf"/>
</dbReference>